<evidence type="ECO:0000313" key="10">
    <source>
        <dbReference type="EMBL" id="KAH0958878.1"/>
    </source>
</evidence>
<dbReference type="GO" id="GO:0015369">
    <property type="term" value="F:calcium:proton antiporter activity"/>
    <property type="evidence" value="ECO:0007669"/>
    <property type="project" value="TreeGrafter"/>
</dbReference>
<keyword evidence="6" id="KW-0406">Ion transport</keyword>
<evidence type="ECO:0000256" key="3">
    <source>
        <dbReference type="ARBA" id="ARBA00022448"/>
    </source>
</evidence>
<evidence type="ECO:0000256" key="4">
    <source>
        <dbReference type="ARBA" id="ARBA00022692"/>
    </source>
</evidence>
<feature type="transmembrane region" description="Helical" evidence="8">
    <location>
        <begin position="99"/>
        <end position="118"/>
    </location>
</feature>
<feature type="transmembrane region" description="Helical" evidence="8">
    <location>
        <begin position="350"/>
        <end position="369"/>
    </location>
</feature>
<dbReference type="InterPro" id="IPR044880">
    <property type="entry name" value="NCX_ion-bd_dom_sf"/>
</dbReference>
<feature type="transmembrane region" description="Helical" evidence="8">
    <location>
        <begin position="64"/>
        <end position="87"/>
    </location>
</feature>
<protein>
    <submittedName>
        <fullName evidence="10">Sodium/calcium exchanger protein</fullName>
    </submittedName>
</protein>
<dbReference type="PANTHER" id="PTHR31503:SF18">
    <property type="entry name" value="CA(2+)_H(+) EXCHANGER, PUTATIVE (EUROFUNG)-RELATED"/>
    <property type="match status" value="1"/>
</dbReference>
<feature type="transmembrane region" description="Helical" evidence="8">
    <location>
        <begin position="6"/>
        <end position="24"/>
    </location>
</feature>
<evidence type="ECO:0000259" key="9">
    <source>
        <dbReference type="Pfam" id="PF01699"/>
    </source>
</evidence>
<evidence type="ECO:0000313" key="11">
    <source>
        <dbReference type="Proteomes" id="UP000824596"/>
    </source>
</evidence>
<keyword evidence="5 8" id="KW-1133">Transmembrane helix</keyword>
<gene>
    <name evidence="10" type="ORF">HRG_09923</name>
</gene>
<feature type="domain" description="Sodium/calcium exchanger membrane region" evidence="9">
    <location>
        <begin position="6"/>
        <end position="158"/>
    </location>
</feature>
<keyword evidence="3" id="KW-0813">Transport</keyword>
<dbReference type="GeneID" id="68359052"/>
<dbReference type="OrthoDB" id="1699231at2759"/>
<dbReference type="Gene3D" id="1.20.1420.30">
    <property type="entry name" value="NCX, central ion-binding region"/>
    <property type="match status" value="2"/>
</dbReference>
<evidence type="ECO:0000256" key="6">
    <source>
        <dbReference type="ARBA" id="ARBA00023065"/>
    </source>
</evidence>
<evidence type="ECO:0000256" key="2">
    <source>
        <dbReference type="ARBA" id="ARBA00008170"/>
    </source>
</evidence>
<dbReference type="PANTHER" id="PTHR31503">
    <property type="entry name" value="VACUOLAR CALCIUM ION TRANSPORTER"/>
    <property type="match status" value="1"/>
</dbReference>
<dbReference type="Proteomes" id="UP000824596">
    <property type="component" value="Unassembled WGS sequence"/>
</dbReference>
<keyword evidence="11" id="KW-1185">Reference proteome</keyword>
<keyword evidence="7 8" id="KW-0472">Membrane</keyword>
<feature type="transmembrane region" description="Helical" evidence="8">
    <location>
        <begin position="138"/>
        <end position="157"/>
    </location>
</feature>
<dbReference type="RefSeq" id="XP_044716391.1">
    <property type="nucleotide sequence ID" value="XM_044868394.1"/>
</dbReference>
<accession>A0A9P8SDL6</accession>
<feature type="transmembrane region" description="Helical" evidence="8">
    <location>
        <begin position="287"/>
        <end position="310"/>
    </location>
</feature>
<dbReference type="Pfam" id="PF01699">
    <property type="entry name" value="Na_Ca_ex"/>
    <property type="match status" value="2"/>
</dbReference>
<feature type="transmembrane region" description="Helical" evidence="8">
    <location>
        <begin position="36"/>
        <end position="58"/>
    </location>
</feature>
<evidence type="ECO:0000256" key="7">
    <source>
        <dbReference type="ARBA" id="ARBA00023136"/>
    </source>
</evidence>
<dbReference type="GO" id="GO:0006874">
    <property type="term" value="P:intracellular calcium ion homeostasis"/>
    <property type="evidence" value="ECO:0007669"/>
    <property type="project" value="TreeGrafter"/>
</dbReference>
<comment type="caution">
    <text evidence="10">The sequence shown here is derived from an EMBL/GenBank/DDBJ whole genome shotgun (WGS) entry which is preliminary data.</text>
</comment>
<name>A0A9P8SDL6_9HYPO</name>
<dbReference type="GO" id="GO:0012505">
    <property type="term" value="C:endomembrane system"/>
    <property type="evidence" value="ECO:0007669"/>
    <property type="project" value="UniProtKB-SubCell"/>
</dbReference>
<dbReference type="EMBL" id="JAIZPD010000014">
    <property type="protein sequence ID" value="KAH0958878.1"/>
    <property type="molecule type" value="Genomic_DNA"/>
</dbReference>
<dbReference type="InterPro" id="IPR004713">
    <property type="entry name" value="CaH_exchang"/>
</dbReference>
<evidence type="ECO:0000256" key="5">
    <source>
        <dbReference type="ARBA" id="ARBA00022989"/>
    </source>
</evidence>
<reference evidence="10" key="1">
    <citation type="submission" date="2021-09" db="EMBL/GenBank/DDBJ databases">
        <title>A high-quality genome of the endoparasitic fungus Hirsutella rhossiliensis with a comparison of Hirsutella genomes reveals transposable elements contributing to genome size variation.</title>
        <authorList>
            <person name="Lin R."/>
            <person name="Jiao Y."/>
            <person name="Sun X."/>
            <person name="Ling J."/>
            <person name="Xie B."/>
            <person name="Cheng X."/>
        </authorList>
    </citation>
    <scope>NUCLEOTIDE SEQUENCE</scope>
    <source>
        <strain evidence="10">HR02</strain>
    </source>
</reference>
<keyword evidence="4 8" id="KW-0812">Transmembrane</keyword>
<comment type="similarity">
    <text evidence="2">Belongs to the Ca(2+):cation antiporter (CaCA) (TC 2.A.19) family.</text>
</comment>
<dbReference type="AlphaFoldDB" id="A0A9P8SDL6"/>
<evidence type="ECO:0000256" key="8">
    <source>
        <dbReference type="SAM" id="Phobius"/>
    </source>
</evidence>
<feature type="domain" description="Sodium/calcium exchanger membrane region" evidence="9">
    <location>
        <begin position="265"/>
        <end position="362"/>
    </location>
</feature>
<feature type="transmembrane region" description="Helical" evidence="8">
    <location>
        <begin position="316"/>
        <end position="338"/>
    </location>
</feature>
<organism evidence="10 11">
    <name type="scientific">Hirsutella rhossiliensis</name>
    <dbReference type="NCBI Taxonomy" id="111463"/>
    <lineage>
        <taxon>Eukaryota</taxon>
        <taxon>Fungi</taxon>
        <taxon>Dikarya</taxon>
        <taxon>Ascomycota</taxon>
        <taxon>Pezizomycotina</taxon>
        <taxon>Sordariomycetes</taxon>
        <taxon>Hypocreomycetidae</taxon>
        <taxon>Hypocreales</taxon>
        <taxon>Ophiocordycipitaceae</taxon>
        <taxon>Hirsutella</taxon>
    </lineage>
</organism>
<evidence type="ECO:0000256" key="1">
    <source>
        <dbReference type="ARBA" id="ARBA00004127"/>
    </source>
</evidence>
<dbReference type="InterPro" id="IPR004837">
    <property type="entry name" value="NaCa_Exmemb"/>
</dbReference>
<sequence>MSSSTIFASNAVAIVPLSALLTNATERVAEHVSNTVGAFLNISLGNLVELILFIAALAHGHVRIVEASILGSVLVNLLLILGSALLVENTVNSEPTYNAAQAQLLACLLFVSMFTFLMPTAFESTFHEESAASSASLQMSRISSLVILAIYIVYLVYEIRLRPRAGEDLLASLEVGLESSLSTTDHRQLRVSSSLPPPVHVHHSQTLLPQTIRFADEETTRPVVQLTYMGSSPIILEPVLPISSEDKDDHAPDSRGRQRSSGCCNIAEYVTVVAVAARNKLDLAIHVSIGSSIQIALCVTPLTVIAGWILHRDLALTFSFFEMASLLGAVLLVNILVLSESGSSIKTGGLKGALLCACYFIIGLGAYFAPETVV</sequence>
<proteinExistence type="inferred from homology"/>
<dbReference type="GO" id="GO:0000329">
    <property type="term" value="C:fungal-type vacuole membrane"/>
    <property type="evidence" value="ECO:0007669"/>
    <property type="project" value="TreeGrafter"/>
</dbReference>
<comment type="subcellular location">
    <subcellularLocation>
        <location evidence="1">Endomembrane system</location>
        <topology evidence="1">Multi-pass membrane protein</topology>
    </subcellularLocation>
</comment>